<evidence type="ECO:0008006" key="3">
    <source>
        <dbReference type="Google" id="ProtNLM"/>
    </source>
</evidence>
<dbReference type="PATRIC" id="fig|889306.3.peg.1398"/>
<name>A0A0C2VZX1_9BACL</name>
<dbReference type="SUPFAM" id="SSF53335">
    <property type="entry name" value="S-adenosyl-L-methionine-dependent methyltransferases"/>
    <property type="match status" value="1"/>
</dbReference>
<proteinExistence type="predicted"/>
<sequence length="282" mass="33015">MLSFQGYSVLFYIDRNEIITDQRILDKVPVYKDISKVPQNILKEIDMLMVALGNKTAANEVKAILSKFTNVTVKTIHEQPYESIYLNMSQKKLSYLEECGFYRSRVEHASVDKDGSPLPWIAYPCIEFLSTRITKDLNVFEYGSGSSTLWWSEKVNKVFSVEHDKEWFEKTRKQLINPNVDLVYKKLAYNGQYSKEVLKHRDLDIVVIDGRDRVNCAINSAHSLSKRGVIIWDNTDRISYEEGYKFLQDKGYKRIDFIGMMPMFDFKSQTSIFYKDKNWLNL</sequence>
<accession>A0A0C2VZX1</accession>
<gene>
    <name evidence="1" type="ORF">KP78_13890</name>
</gene>
<dbReference type="OrthoDB" id="9793120at2"/>
<evidence type="ECO:0000313" key="1">
    <source>
        <dbReference type="EMBL" id="KIL49921.1"/>
    </source>
</evidence>
<dbReference type="STRING" id="889306.KP78_13890"/>
<comment type="caution">
    <text evidence="1">The sequence shown here is derived from an EMBL/GenBank/DDBJ whole genome shotgun (WGS) entry which is preliminary data.</text>
</comment>
<dbReference type="Gene3D" id="3.40.50.150">
    <property type="entry name" value="Vaccinia Virus protein VP39"/>
    <property type="match status" value="1"/>
</dbReference>
<dbReference type="EMBL" id="JXRP01000009">
    <property type="protein sequence ID" value="KIL49921.1"/>
    <property type="molecule type" value="Genomic_DNA"/>
</dbReference>
<dbReference type="AlphaFoldDB" id="A0A0C2VZX1"/>
<evidence type="ECO:0000313" key="2">
    <source>
        <dbReference type="Proteomes" id="UP000031938"/>
    </source>
</evidence>
<organism evidence="1 2">
    <name type="scientific">Jeotgalibacillus soli</name>
    <dbReference type="NCBI Taxonomy" id="889306"/>
    <lineage>
        <taxon>Bacteria</taxon>
        <taxon>Bacillati</taxon>
        <taxon>Bacillota</taxon>
        <taxon>Bacilli</taxon>
        <taxon>Bacillales</taxon>
        <taxon>Caryophanaceae</taxon>
        <taxon>Jeotgalibacillus</taxon>
    </lineage>
</organism>
<protein>
    <recommendedName>
        <fullName evidence="3">FkbM family methyltransferase</fullName>
    </recommendedName>
</protein>
<dbReference type="Proteomes" id="UP000031938">
    <property type="component" value="Unassembled WGS sequence"/>
</dbReference>
<dbReference type="InterPro" id="IPR029063">
    <property type="entry name" value="SAM-dependent_MTases_sf"/>
</dbReference>
<reference evidence="1 2" key="1">
    <citation type="submission" date="2015-01" db="EMBL/GenBank/DDBJ databases">
        <title>Genome sequencing of Jeotgalibacillus soli.</title>
        <authorList>
            <person name="Goh K.M."/>
            <person name="Chan K.-G."/>
            <person name="Yaakop A.S."/>
            <person name="Ee R."/>
            <person name="Gan H.M."/>
            <person name="Chan C.S."/>
        </authorList>
    </citation>
    <scope>NUCLEOTIDE SEQUENCE [LARGE SCALE GENOMIC DNA]</scope>
    <source>
        <strain evidence="1 2">P9</strain>
    </source>
</reference>
<dbReference type="RefSeq" id="WP_052474650.1">
    <property type="nucleotide sequence ID" value="NZ_JXRP01000009.1"/>
</dbReference>
<keyword evidence="2" id="KW-1185">Reference proteome</keyword>